<dbReference type="InterPro" id="IPR017850">
    <property type="entry name" value="Alkaline_phosphatase_core_sf"/>
</dbReference>
<evidence type="ECO:0000313" key="2">
    <source>
        <dbReference type="Proteomes" id="UP000027215"/>
    </source>
</evidence>
<dbReference type="SUPFAM" id="SSF53649">
    <property type="entry name" value="Alkaline phosphatase-like"/>
    <property type="match status" value="1"/>
</dbReference>
<dbReference type="PANTHER" id="PTHR10151">
    <property type="entry name" value="ECTONUCLEOTIDE PYROPHOSPHATASE/PHOSPHODIESTERASE"/>
    <property type="match status" value="1"/>
</dbReference>
<dbReference type="CDD" id="cd16018">
    <property type="entry name" value="Enpp"/>
    <property type="match status" value="1"/>
</dbReference>
<protein>
    <submittedName>
        <fullName evidence="1">Phosphodiesterase-nucleotide pyrophosphatase</fullName>
    </submittedName>
</protein>
<dbReference type="HOGENOM" id="CLU_017594_1_1_6"/>
<dbReference type="KEGG" id="xfs:D934_00065"/>
<reference evidence="1 2" key="1">
    <citation type="submission" date="2013-08" db="EMBL/GenBank/DDBJ databases">
        <authorList>
            <person name="Stouthamer R."/>
            <person name="Nunney L."/>
        </authorList>
    </citation>
    <scope>NUCLEOTIDE SEQUENCE [LARGE SCALE GENOMIC DNA]</scope>
    <source>
        <strain evidence="2">ann-1</strain>
    </source>
</reference>
<dbReference type="Pfam" id="PF01663">
    <property type="entry name" value="Phosphodiest"/>
    <property type="match status" value="1"/>
</dbReference>
<evidence type="ECO:0000313" key="1">
    <source>
        <dbReference type="EMBL" id="AIC09109.1"/>
    </source>
</evidence>
<name>A0A060GXD1_XYLFS</name>
<dbReference type="RefSeq" id="WP_020852043.1">
    <property type="nucleotide sequence ID" value="NZ_CP006696.1"/>
</dbReference>
<gene>
    <name evidence="1" type="ORF">D934_00065</name>
</gene>
<dbReference type="GO" id="GO:0016787">
    <property type="term" value="F:hydrolase activity"/>
    <property type="evidence" value="ECO:0007669"/>
    <property type="project" value="UniProtKB-ARBA"/>
</dbReference>
<dbReference type="InterPro" id="IPR002591">
    <property type="entry name" value="Phosphodiest/P_Trfase"/>
</dbReference>
<proteinExistence type="predicted"/>
<dbReference type="PANTHER" id="PTHR10151:SF120">
    <property type="entry name" value="BIS(5'-ADENOSYL)-TRIPHOSPHATASE"/>
    <property type="match status" value="1"/>
</dbReference>
<dbReference type="Gene3D" id="3.40.720.10">
    <property type="entry name" value="Alkaline Phosphatase, subunit A"/>
    <property type="match status" value="1"/>
</dbReference>
<dbReference type="Proteomes" id="UP000027215">
    <property type="component" value="Chromosome"/>
</dbReference>
<dbReference type="Gene3D" id="3.30.1360.180">
    <property type="match status" value="1"/>
</dbReference>
<accession>A0A060GXD1</accession>
<organism evidence="1 2">
    <name type="scientific">Xylella fastidiosa subsp. sandyi Ann-1</name>
    <dbReference type="NCBI Taxonomy" id="155920"/>
    <lineage>
        <taxon>Bacteria</taxon>
        <taxon>Pseudomonadati</taxon>
        <taxon>Pseudomonadota</taxon>
        <taxon>Gammaproteobacteria</taxon>
        <taxon>Lysobacterales</taxon>
        <taxon>Lysobacteraceae</taxon>
        <taxon>Xylella</taxon>
    </lineage>
</organism>
<dbReference type="EMBL" id="CP006696">
    <property type="protein sequence ID" value="AIC09109.1"/>
    <property type="molecule type" value="Genomic_DNA"/>
</dbReference>
<sequence>MMIARTLSIFIGTLLLATCSIPTRLNIPTIAITDHPKYKLLLILIDGLRADALEHGQAPQLARLASDGVHARWMTPSYPALTLPNAYTLITGLRPDHHGIVHNTMEDPLLGAFESERQEAISNGRWWGGEPIWVSAEHAGIRSATFLWPGSEASIAGTRPSRWYAYNKHISADTQITQALRWLNERGPDAPRLVILRFEQVNTAGDNFGPDSPQYAAAVHMIDSAIGRLIDSLRQHGKLTDTDVIVVSDQGIAPIPGDHAVPLERIVQLSDVHVVSDGQVLGITPLPGHESKVEAMVLGAHATYDCWRKQALPTHWHYGTHPRIPNIVCQMHEGWNALSAAQITKRNPLQMGGSSGFDPMLPSMRAVFLANGPSFMPNLLLNPINNVDIYPLLARLLGIAMAPNDGNPRALLQALRTSNTANGYTYSKRNALH</sequence>
<dbReference type="PATRIC" id="fig|155920.8.peg.18"/>
<dbReference type="AlphaFoldDB" id="A0A060GXD1"/>